<feature type="domain" description="Myb/SANT-like DNA-binding" evidence="8">
    <location>
        <begin position="181"/>
        <end position="253"/>
    </location>
</feature>
<feature type="region of interest" description="Disordered" evidence="6">
    <location>
        <begin position="1"/>
        <end position="164"/>
    </location>
</feature>
<keyword evidence="10" id="KW-1185">Reference proteome</keyword>
<dbReference type="SUPFAM" id="SSF53633">
    <property type="entry name" value="Carbamate kinase-like"/>
    <property type="match status" value="1"/>
</dbReference>
<evidence type="ECO:0000313" key="10">
    <source>
        <dbReference type="Proteomes" id="UP001180020"/>
    </source>
</evidence>
<evidence type="ECO:0000256" key="2">
    <source>
        <dbReference type="ARBA" id="ARBA00007614"/>
    </source>
</evidence>
<evidence type="ECO:0000256" key="1">
    <source>
        <dbReference type="ARBA" id="ARBA00004791"/>
    </source>
</evidence>
<evidence type="ECO:0000259" key="7">
    <source>
        <dbReference type="Pfam" id="PF00696"/>
    </source>
</evidence>
<feature type="compositionally biased region" description="Basic residues" evidence="6">
    <location>
        <begin position="19"/>
        <end position="38"/>
    </location>
</feature>
<protein>
    <recommendedName>
        <fullName evidence="3">UMP kinase</fullName>
        <ecNumber evidence="3">2.7.4.22</ecNumber>
    </recommendedName>
    <alternativeName>
        <fullName evidence="5">Uridine monophosphate kinase</fullName>
    </alternativeName>
</protein>
<gene>
    <name evidence="9" type="ORF">QJS10_CPA08g00516</name>
</gene>
<dbReference type="GO" id="GO:0033862">
    <property type="term" value="F:UMP kinase activity"/>
    <property type="evidence" value="ECO:0007669"/>
    <property type="project" value="UniProtKB-EC"/>
</dbReference>
<comment type="pathway">
    <text evidence="1">Pyrimidine metabolism; CTP biosynthesis via de novo pathway; UDP from UMP (UMPK route): step 1/1.</text>
</comment>
<feature type="region of interest" description="Disordered" evidence="6">
    <location>
        <begin position="255"/>
        <end position="286"/>
    </location>
</feature>
<accession>A0AAV9EAW5</accession>
<comment type="similarity">
    <text evidence="2">Belongs to the UMP kinase family.</text>
</comment>
<feature type="compositionally biased region" description="Basic and acidic residues" evidence="6">
    <location>
        <begin position="145"/>
        <end position="155"/>
    </location>
</feature>
<dbReference type="GO" id="GO:0006225">
    <property type="term" value="P:UDP biosynthetic process"/>
    <property type="evidence" value="ECO:0007669"/>
    <property type="project" value="TreeGrafter"/>
</dbReference>
<dbReference type="PANTHER" id="PTHR42833">
    <property type="entry name" value="URIDYLATE KINASE"/>
    <property type="match status" value="1"/>
</dbReference>
<proteinExistence type="inferred from homology"/>
<sequence length="518" mass="56113">MASCEDDFSLLGDENPQSSHRHHHHPPPPPPPHHHHLSHQASVHPFHHRFINKPLTNKKPNEEVEDDEDDYADTAFCADADDSAVATASKCPPPPSSAFNHHADPVACFTTSHQDEDPPPFAASHEIDAGDDADHKSLTVVRPENNNKRKDREDLSDGGSPYCLSKKPSKQLMWSVVVEAAELNRGNLRGRDWEEVATAVSERCDRQKPGKSVEQCKNKVDNLKKRYKAERHRLSSGSLSVSHWPWFKKLEQIVGSSPSSNKPISDEDRAGAGAGAAAGATSSSSGAIIARQNSNKRYAVAAAGHFGATNSLKIKSLSNPRWRRVIFKISGAALAGDPENVGNKITMIAKEVAMAINIGVEASLEKHGVQARIQTTVVMQEIAEPYIRRRAIRHLEKGRVVIFGGFGAGMANPLFTTDVAAALRASEVGADAVLKGISMDGVYDCHSRNSGGSLSFEHVSFQDLLTRGFTAMDMTALTFCEQNSIPVVVFNLLQPGNISRALCGDQIGTLIDQSGSIS</sequence>
<comment type="caution">
    <text evidence="9">The sequence shown here is derived from an EMBL/GenBank/DDBJ whole genome shotgun (WGS) entry which is preliminary data.</text>
</comment>
<feature type="domain" description="Aspartate/glutamate/uridylate kinase" evidence="7">
    <location>
        <begin position="363"/>
        <end position="491"/>
    </location>
</feature>
<name>A0AAV9EAW5_ACOCL</name>
<reference evidence="9" key="1">
    <citation type="journal article" date="2023" name="Nat. Commun.">
        <title>Diploid and tetraploid genomes of Acorus and the evolution of monocots.</title>
        <authorList>
            <person name="Ma L."/>
            <person name="Liu K.W."/>
            <person name="Li Z."/>
            <person name="Hsiao Y.Y."/>
            <person name="Qi Y."/>
            <person name="Fu T."/>
            <person name="Tang G.D."/>
            <person name="Zhang D."/>
            <person name="Sun W.H."/>
            <person name="Liu D.K."/>
            <person name="Li Y."/>
            <person name="Chen G.Z."/>
            <person name="Liu X.D."/>
            <person name="Liao X.Y."/>
            <person name="Jiang Y.T."/>
            <person name="Yu X."/>
            <person name="Hao Y."/>
            <person name="Huang J."/>
            <person name="Zhao X.W."/>
            <person name="Ke S."/>
            <person name="Chen Y.Y."/>
            <person name="Wu W.L."/>
            <person name="Hsu J.L."/>
            <person name="Lin Y.F."/>
            <person name="Huang M.D."/>
            <person name="Li C.Y."/>
            <person name="Huang L."/>
            <person name="Wang Z.W."/>
            <person name="Zhao X."/>
            <person name="Zhong W.Y."/>
            <person name="Peng D.H."/>
            <person name="Ahmad S."/>
            <person name="Lan S."/>
            <person name="Zhang J.S."/>
            <person name="Tsai W.C."/>
            <person name="Van de Peer Y."/>
            <person name="Liu Z.J."/>
        </authorList>
    </citation>
    <scope>NUCLEOTIDE SEQUENCE</scope>
    <source>
        <strain evidence="9">CP</strain>
    </source>
</reference>
<dbReference type="Gene3D" id="3.40.1160.10">
    <property type="entry name" value="Acetylglutamate kinase-like"/>
    <property type="match status" value="1"/>
</dbReference>
<dbReference type="Proteomes" id="UP001180020">
    <property type="component" value="Unassembled WGS sequence"/>
</dbReference>
<dbReference type="Pfam" id="PF13837">
    <property type="entry name" value="Myb_DNA-bind_4"/>
    <property type="match status" value="1"/>
</dbReference>
<dbReference type="Pfam" id="PF00696">
    <property type="entry name" value="AA_kinase"/>
    <property type="match status" value="1"/>
</dbReference>
<evidence type="ECO:0000313" key="9">
    <source>
        <dbReference type="EMBL" id="KAK1310630.1"/>
    </source>
</evidence>
<reference evidence="9" key="2">
    <citation type="submission" date="2023-06" db="EMBL/GenBank/DDBJ databases">
        <authorList>
            <person name="Ma L."/>
            <person name="Liu K.-W."/>
            <person name="Li Z."/>
            <person name="Hsiao Y.-Y."/>
            <person name="Qi Y."/>
            <person name="Fu T."/>
            <person name="Tang G."/>
            <person name="Zhang D."/>
            <person name="Sun W.-H."/>
            <person name="Liu D.-K."/>
            <person name="Li Y."/>
            <person name="Chen G.-Z."/>
            <person name="Liu X.-D."/>
            <person name="Liao X.-Y."/>
            <person name="Jiang Y.-T."/>
            <person name="Yu X."/>
            <person name="Hao Y."/>
            <person name="Huang J."/>
            <person name="Zhao X.-W."/>
            <person name="Ke S."/>
            <person name="Chen Y.-Y."/>
            <person name="Wu W.-L."/>
            <person name="Hsu J.-L."/>
            <person name="Lin Y.-F."/>
            <person name="Huang M.-D."/>
            <person name="Li C.-Y."/>
            <person name="Huang L."/>
            <person name="Wang Z.-W."/>
            <person name="Zhao X."/>
            <person name="Zhong W.-Y."/>
            <person name="Peng D.-H."/>
            <person name="Ahmad S."/>
            <person name="Lan S."/>
            <person name="Zhang J.-S."/>
            <person name="Tsai W.-C."/>
            <person name="Van De Peer Y."/>
            <person name="Liu Z.-J."/>
        </authorList>
    </citation>
    <scope>NUCLEOTIDE SEQUENCE</scope>
    <source>
        <strain evidence="9">CP</strain>
        <tissue evidence="9">Leaves</tissue>
    </source>
</reference>
<evidence type="ECO:0000256" key="6">
    <source>
        <dbReference type="SAM" id="MobiDB-lite"/>
    </source>
</evidence>
<evidence type="ECO:0000256" key="4">
    <source>
        <dbReference type="ARBA" id="ARBA00022975"/>
    </source>
</evidence>
<evidence type="ECO:0000256" key="3">
    <source>
        <dbReference type="ARBA" id="ARBA00012899"/>
    </source>
</evidence>
<feature type="compositionally biased region" description="Basic and acidic residues" evidence="6">
    <location>
        <begin position="125"/>
        <end position="137"/>
    </location>
</feature>
<evidence type="ECO:0000259" key="8">
    <source>
        <dbReference type="Pfam" id="PF13837"/>
    </source>
</evidence>
<dbReference type="PANTHER" id="PTHR42833:SF1">
    <property type="entry name" value="UMP KINASE"/>
    <property type="match status" value="1"/>
</dbReference>
<dbReference type="InterPro" id="IPR001048">
    <property type="entry name" value="Asp/Glu/Uridylate_kinase"/>
</dbReference>
<dbReference type="InterPro" id="IPR036393">
    <property type="entry name" value="AceGlu_kinase-like_sf"/>
</dbReference>
<dbReference type="InterPro" id="IPR044822">
    <property type="entry name" value="Myb_DNA-bind_4"/>
</dbReference>
<dbReference type="EC" id="2.7.4.22" evidence="3"/>
<keyword evidence="4" id="KW-0665">Pyrimidine biosynthesis</keyword>
<dbReference type="EMBL" id="JAUJYO010000008">
    <property type="protein sequence ID" value="KAK1310630.1"/>
    <property type="molecule type" value="Genomic_DNA"/>
</dbReference>
<evidence type="ECO:0000256" key="5">
    <source>
        <dbReference type="ARBA" id="ARBA00032092"/>
    </source>
</evidence>
<dbReference type="AlphaFoldDB" id="A0AAV9EAW5"/>
<feature type="compositionally biased region" description="Acidic residues" evidence="6">
    <location>
        <begin position="63"/>
        <end position="72"/>
    </location>
</feature>
<organism evidence="9 10">
    <name type="scientific">Acorus calamus</name>
    <name type="common">Sweet flag</name>
    <dbReference type="NCBI Taxonomy" id="4465"/>
    <lineage>
        <taxon>Eukaryota</taxon>
        <taxon>Viridiplantae</taxon>
        <taxon>Streptophyta</taxon>
        <taxon>Embryophyta</taxon>
        <taxon>Tracheophyta</taxon>
        <taxon>Spermatophyta</taxon>
        <taxon>Magnoliopsida</taxon>
        <taxon>Liliopsida</taxon>
        <taxon>Acoraceae</taxon>
        <taxon>Acorus</taxon>
    </lineage>
</organism>
<feature type="compositionally biased region" description="Low complexity" evidence="6">
    <location>
        <begin position="275"/>
        <end position="286"/>
    </location>
</feature>